<dbReference type="EMBL" id="BPQH01000024">
    <property type="protein sequence ID" value="GJD53041.1"/>
    <property type="molecule type" value="Genomic_DNA"/>
</dbReference>
<name>A0ABQ4R5S8_9HYPH</name>
<evidence type="ECO:0000313" key="1">
    <source>
        <dbReference type="EMBL" id="GJD53041.1"/>
    </source>
</evidence>
<dbReference type="InterPro" id="IPR009050">
    <property type="entry name" value="Globin-like_sf"/>
</dbReference>
<dbReference type="Proteomes" id="UP001055167">
    <property type="component" value="Unassembled WGS sequence"/>
</dbReference>
<gene>
    <name evidence="1" type="primary">ctb</name>
    <name evidence="1" type="ORF">OPKNFCMD_5811</name>
</gene>
<evidence type="ECO:0000313" key="2">
    <source>
        <dbReference type="Proteomes" id="UP001055167"/>
    </source>
</evidence>
<dbReference type="CDD" id="cd08916">
    <property type="entry name" value="TrHb3_P"/>
    <property type="match status" value="1"/>
</dbReference>
<dbReference type="SUPFAM" id="SSF46458">
    <property type="entry name" value="Globin-like"/>
    <property type="match status" value="1"/>
</dbReference>
<protein>
    <submittedName>
        <fullName evidence="1">Group 3 truncated hemoglobin ctb</fullName>
    </submittedName>
</protein>
<sequence>MRGRRVVISGRMPEQILDEAGLAGFLDAFYARVRRDALLGPVFAAAIPDPDWPRHMAAIRDFWSSVLFRTGRYKGNPFGRHAALGVLTPDHFARWLGLFEESAAERFDPATAAVLVERAHRIGDSLKAGLFFRPGAPPAREVP</sequence>
<reference evidence="1" key="2">
    <citation type="submission" date="2021-08" db="EMBL/GenBank/DDBJ databases">
        <authorList>
            <person name="Tani A."/>
            <person name="Ola A."/>
            <person name="Ogura Y."/>
            <person name="Katsura K."/>
            <person name="Hayashi T."/>
        </authorList>
    </citation>
    <scope>NUCLEOTIDE SEQUENCE</scope>
    <source>
        <strain evidence="1">KCTC 52305</strain>
    </source>
</reference>
<dbReference type="Gene3D" id="1.10.490.10">
    <property type="entry name" value="Globins"/>
    <property type="match status" value="1"/>
</dbReference>
<dbReference type="InterPro" id="IPR012292">
    <property type="entry name" value="Globin/Proto"/>
</dbReference>
<accession>A0ABQ4R5S8</accession>
<keyword evidence="2" id="KW-1185">Reference proteome</keyword>
<proteinExistence type="predicted"/>
<comment type="caution">
    <text evidence="1">The sequence shown here is derived from an EMBL/GenBank/DDBJ whole genome shotgun (WGS) entry which is preliminary data.</text>
</comment>
<organism evidence="1 2">
    <name type="scientific">Methylobacterium crusticola</name>
    <dbReference type="NCBI Taxonomy" id="1697972"/>
    <lineage>
        <taxon>Bacteria</taxon>
        <taxon>Pseudomonadati</taxon>
        <taxon>Pseudomonadota</taxon>
        <taxon>Alphaproteobacteria</taxon>
        <taxon>Hyphomicrobiales</taxon>
        <taxon>Methylobacteriaceae</taxon>
        <taxon>Methylobacterium</taxon>
    </lineage>
</organism>
<reference evidence="1" key="1">
    <citation type="journal article" date="2021" name="Front. Microbiol.">
        <title>Comprehensive Comparative Genomics and Phenotyping of Methylobacterium Species.</title>
        <authorList>
            <person name="Alessa O."/>
            <person name="Ogura Y."/>
            <person name="Fujitani Y."/>
            <person name="Takami H."/>
            <person name="Hayashi T."/>
            <person name="Sahin N."/>
            <person name="Tani A."/>
        </authorList>
    </citation>
    <scope>NUCLEOTIDE SEQUENCE</scope>
    <source>
        <strain evidence="1">KCTC 52305</strain>
    </source>
</reference>